<organism evidence="1 2">
    <name type="scientific">Pectobacterium bacteriophage PM2</name>
    <dbReference type="NCBI Taxonomy" id="1429794"/>
    <lineage>
        <taxon>Viruses</taxon>
        <taxon>Duplodnaviria</taxon>
        <taxon>Heunggongvirae</taxon>
        <taxon>Uroviricota</taxon>
        <taxon>Caudoviricetes</taxon>
        <taxon>Pantevenvirales</taxon>
        <taxon>Straboviridae</taxon>
        <taxon>Tevenvirinae</taxon>
        <taxon>Mosugukvirus</taxon>
        <taxon>Mosugukvirus pm2</taxon>
    </lineage>
</organism>
<dbReference type="OrthoDB" id="11578at10239"/>
<sequence length="183" mass="20791">MKKVIATLLLSVSMSAHSVEPTFSNEQLDNLQFAYAFGEQFQKSGKFKEREARFNNDGLGYIMAALAWQESSAGINHGLNKEKHHAYGMFQNYLPTVRSRVKQLGWDMTDEQIIGMLQNRSNSAVWSYTELSYWLGIHKGDMSKAIASYNAGWSYKSSTKYAKDVIKKATYLKSNKLLHQTAE</sequence>
<proteinExistence type="predicted"/>
<dbReference type="InterPro" id="IPR023346">
    <property type="entry name" value="Lysozyme-like_dom_sf"/>
</dbReference>
<evidence type="ECO:0008006" key="3">
    <source>
        <dbReference type="Google" id="ProtNLM"/>
    </source>
</evidence>
<dbReference type="SUPFAM" id="SSF53955">
    <property type="entry name" value="Lysozyme-like"/>
    <property type="match status" value="1"/>
</dbReference>
<dbReference type="RefSeq" id="YP_009211546.1">
    <property type="nucleotide sequence ID" value="NC_028940.1"/>
</dbReference>
<accession>A0A0A0Q3G3</accession>
<dbReference type="GeneID" id="26638018"/>
<gene>
    <name evidence="1" type="ORF">PM2_125</name>
</gene>
<protein>
    <recommendedName>
        <fullName evidence="3">Transglycosylase SLT domain-containing protein</fullName>
    </recommendedName>
</protein>
<dbReference type="Gene3D" id="1.10.530.10">
    <property type="match status" value="1"/>
</dbReference>
<keyword evidence="2" id="KW-1185">Reference proteome</keyword>
<evidence type="ECO:0000313" key="2">
    <source>
        <dbReference type="Proteomes" id="UP000030739"/>
    </source>
</evidence>
<dbReference type="Proteomes" id="UP000030739">
    <property type="component" value="Segment"/>
</dbReference>
<dbReference type="EMBL" id="KF835987">
    <property type="protein sequence ID" value="AHY25087.1"/>
    <property type="molecule type" value="Genomic_DNA"/>
</dbReference>
<name>A0A0A0Q3G3_9CAUD</name>
<dbReference type="KEGG" id="vg:26638018"/>
<evidence type="ECO:0000313" key="1">
    <source>
        <dbReference type="EMBL" id="AHY25087.1"/>
    </source>
</evidence>
<reference evidence="1 2" key="1">
    <citation type="journal article" date="2015" name="Plant Pathol. J.">
        <title>Isolation and Genomic Characterization of the T4-Like Bacteriophage PM2 Infecting Pectobacterium carotovorum subsp. carotovorum.</title>
        <authorList>
            <person name="Lim J.A."/>
            <person name="Lee D.H."/>
            <person name="Heu S."/>
        </authorList>
    </citation>
    <scope>NUCLEOTIDE SEQUENCE [LARGE SCALE GENOMIC DNA]</scope>
</reference>